<accession>A0ABV4AUV1</accession>
<dbReference type="Gene3D" id="3.40.630.30">
    <property type="match status" value="1"/>
</dbReference>
<dbReference type="SUPFAM" id="SSF55729">
    <property type="entry name" value="Acyl-CoA N-acyltransferases (Nat)"/>
    <property type="match status" value="1"/>
</dbReference>
<dbReference type="PANTHER" id="PTHR43877">
    <property type="entry name" value="AMINOALKYLPHOSPHONATE N-ACETYLTRANSFERASE-RELATED-RELATED"/>
    <property type="match status" value="1"/>
</dbReference>
<keyword evidence="2" id="KW-0012">Acyltransferase</keyword>
<evidence type="ECO:0000256" key="1">
    <source>
        <dbReference type="ARBA" id="ARBA00022679"/>
    </source>
</evidence>
<keyword evidence="1" id="KW-0808">Transferase</keyword>
<evidence type="ECO:0000259" key="3">
    <source>
        <dbReference type="PROSITE" id="PS51186"/>
    </source>
</evidence>
<dbReference type="EMBL" id="JBGBPY010000001">
    <property type="protein sequence ID" value="MEY2184156.1"/>
    <property type="molecule type" value="Genomic_DNA"/>
</dbReference>
<dbReference type="InterPro" id="IPR050832">
    <property type="entry name" value="Bact_Acetyltransf"/>
</dbReference>
<dbReference type="PANTHER" id="PTHR43877:SF2">
    <property type="entry name" value="AMINOALKYLPHOSPHONATE N-ACETYLTRANSFERASE-RELATED"/>
    <property type="match status" value="1"/>
</dbReference>
<dbReference type="InterPro" id="IPR016181">
    <property type="entry name" value="Acyl_CoA_acyltransferase"/>
</dbReference>
<comment type="caution">
    <text evidence="4">The sequence shown here is derived from an EMBL/GenBank/DDBJ whole genome shotgun (WGS) entry which is preliminary data.</text>
</comment>
<keyword evidence="5" id="KW-1185">Reference proteome</keyword>
<sequence>MAALRPACIEDAAEIARLAGELGYPVAADAMQARLQALLSLPRHRIVVARGEHDGLLGWIAVERRLTLESGERIEIVGLVVDAAARGTGLGRALVADAERWASDQGFDTMVVRSNVAREGSHPFYASLGYARVKTQHVYRKSLE</sequence>
<dbReference type="Proteomes" id="UP001562159">
    <property type="component" value="Unassembled WGS sequence"/>
</dbReference>
<dbReference type="InterPro" id="IPR000182">
    <property type="entry name" value="GNAT_dom"/>
</dbReference>
<gene>
    <name evidence="4" type="ORF">AB7878_17225</name>
</gene>
<feature type="domain" description="N-acetyltransferase" evidence="3">
    <location>
        <begin position="2"/>
        <end position="144"/>
    </location>
</feature>
<evidence type="ECO:0000256" key="2">
    <source>
        <dbReference type="ARBA" id="ARBA00023315"/>
    </source>
</evidence>
<evidence type="ECO:0000313" key="5">
    <source>
        <dbReference type="Proteomes" id="UP001562159"/>
    </source>
</evidence>
<reference evidence="4 5" key="1">
    <citation type="submission" date="2024-07" db="EMBL/GenBank/DDBJ databases">
        <title>Molecular mechanisms and environmental adaptations of flagellar loss and biofilm growth of Rhodanobacter under environmental stress.</title>
        <authorList>
            <person name="Chen M."/>
        </authorList>
    </citation>
    <scope>NUCLEOTIDE SEQUENCE [LARGE SCALE GENOMIC DNA]</scope>
    <source>
        <strain evidence="4 5">RS22</strain>
    </source>
</reference>
<dbReference type="PROSITE" id="PS51186">
    <property type="entry name" value="GNAT"/>
    <property type="match status" value="1"/>
</dbReference>
<dbReference type="Pfam" id="PF00583">
    <property type="entry name" value="Acetyltransf_1"/>
    <property type="match status" value="1"/>
</dbReference>
<name>A0ABV4AUV1_9GAMM</name>
<organism evidence="4 5">
    <name type="scientific">Rhodanobacter humi</name>
    <dbReference type="NCBI Taxonomy" id="1888173"/>
    <lineage>
        <taxon>Bacteria</taxon>
        <taxon>Pseudomonadati</taxon>
        <taxon>Pseudomonadota</taxon>
        <taxon>Gammaproteobacteria</taxon>
        <taxon>Lysobacterales</taxon>
        <taxon>Rhodanobacteraceae</taxon>
        <taxon>Rhodanobacter</taxon>
    </lineage>
</organism>
<evidence type="ECO:0000313" key="4">
    <source>
        <dbReference type="EMBL" id="MEY2184156.1"/>
    </source>
</evidence>
<dbReference type="CDD" id="cd04301">
    <property type="entry name" value="NAT_SF"/>
    <property type="match status" value="1"/>
</dbReference>
<proteinExistence type="predicted"/>
<protein>
    <submittedName>
        <fullName evidence="4">N-acetyltransferase family protein</fullName>
    </submittedName>
</protein>